<feature type="non-terminal residue" evidence="2">
    <location>
        <position position="42"/>
    </location>
</feature>
<name>A0A085NJT9_9BILA</name>
<organism evidence="2">
    <name type="scientific">Trichuris suis</name>
    <name type="common">pig whipworm</name>
    <dbReference type="NCBI Taxonomy" id="68888"/>
    <lineage>
        <taxon>Eukaryota</taxon>
        <taxon>Metazoa</taxon>
        <taxon>Ecdysozoa</taxon>
        <taxon>Nematoda</taxon>
        <taxon>Enoplea</taxon>
        <taxon>Dorylaimia</taxon>
        <taxon>Trichinellida</taxon>
        <taxon>Trichuridae</taxon>
        <taxon>Trichuris</taxon>
    </lineage>
</organism>
<evidence type="ECO:0000313" key="1">
    <source>
        <dbReference type="EMBL" id="KFD49468.1"/>
    </source>
</evidence>
<feature type="non-terminal residue" evidence="2">
    <location>
        <position position="1"/>
    </location>
</feature>
<gene>
    <name evidence="1" type="ORF">M513_09653</name>
    <name evidence="2" type="ORF">M514_09653</name>
</gene>
<evidence type="ECO:0000313" key="3">
    <source>
        <dbReference type="Proteomes" id="UP000030764"/>
    </source>
</evidence>
<dbReference type="Proteomes" id="UP000030758">
    <property type="component" value="Unassembled WGS sequence"/>
</dbReference>
<dbReference type="AlphaFoldDB" id="A0A085NJT9"/>
<dbReference type="EMBL" id="KL367493">
    <property type="protein sequence ID" value="KFD69735.1"/>
    <property type="molecule type" value="Genomic_DNA"/>
</dbReference>
<reference evidence="2 3" key="1">
    <citation type="journal article" date="2014" name="Nat. Genet.">
        <title>Genome and transcriptome of the porcine whipworm Trichuris suis.</title>
        <authorList>
            <person name="Jex A.R."/>
            <person name="Nejsum P."/>
            <person name="Schwarz E.M."/>
            <person name="Hu L."/>
            <person name="Young N.D."/>
            <person name="Hall R.S."/>
            <person name="Korhonen P.K."/>
            <person name="Liao S."/>
            <person name="Thamsborg S."/>
            <person name="Xia J."/>
            <person name="Xu P."/>
            <person name="Wang S."/>
            <person name="Scheerlinck J.P."/>
            <person name="Hofmann A."/>
            <person name="Sternberg P.W."/>
            <person name="Wang J."/>
            <person name="Gasser R.B."/>
        </authorList>
    </citation>
    <scope>NUCLEOTIDE SEQUENCE [LARGE SCALE GENOMIC DNA]</scope>
    <source>
        <strain evidence="2">DCEP-RM93F</strain>
        <strain evidence="1">DCEP-RM93M</strain>
    </source>
</reference>
<dbReference type="EMBL" id="KL363270">
    <property type="protein sequence ID" value="KFD49468.1"/>
    <property type="molecule type" value="Genomic_DNA"/>
</dbReference>
<sequence length="42" mass="4650">DDFTVGCTSSHRHNPAFIKQSLQIPTWSGPASLSRRSKPLLL</sequence>
<accession>A0A085NJT9</accession>
<proteinExistence type="predicted"/>
<evidence type="ECO:0000313" key="2">
    <source>
        <dbReference type="EMBL" id="KFD69735.1"/>
    </source>
</evidence>
<dbReference type="Proteomes" id="UP000030764">
    <property type="component" value="Unassembled WGS sequence"/>
</dbReference>
<protein>
    <submittedName>
        <fullName evidence="2">Uncharacterized protein</fullName>
    </submittedName>
</protein>
<keyword evidence="3" id="KW-1185">Reference proteome</keyword>